<name>A0A371FY18_MUCPR</name>
<gene>
    <name evidence="3" type="primary">JASON</name>
    <name evidence="3" type="ORF">CR513_35874</name>
</gene>
<evidence type="ECO:0000313" key="3">
    <source>
        <dbReference type="EMBL" id="RDX83234.1"/>
    </source>
</evidence>
<feature type="non-terminal residue" evidence="3">
    <location>
        <position position="1"/>
    </location>
</feature>
<dbReference type="InterPro" id="IPR039300">
    <property type="entry name" value="JASON"/>
</dbReference>
<comment type="caution">
    <text evidence="3">The sequence shown here is derived from an EMBL/GenBank/DDBJ whole genome shotgun (WGS) entry which is preliminary data.</text>
</comment>
<feature type="region of interest" description="Disordered" evidence="1">
    <location>
        <begin position="200"/>
        <end position="268"/>
    </location>
</feature>
<feature type="compositionally biased region" description="Polar residues" evidence="1">
    <location>
        <begin position="247"/>
        <end position="258"/>
    </location>
</feature>
<evidence type="ECO:0000256" key="2">
    <source>
        <dbReference type="SAM" id="SignalP"/>
    </source>
</evidence>
<sequence>MLRRVLGFLLRFFSRSFTKAMGCFFGCFRIRDNRRIHTSQLISASTLSTGVVISRNLSSSLLSEERYDSPRNDGLEFQGDFQGLKDEAKFLKACGTLAGTPVEIRKASGKLKASPSSDKNSDLSNFHSWLPNTSVEKLQLDVQPFDPPTPIKLFQEWGNSMNSFERTPSSRISNAQDTEDDSVDHMERCWAGNFPTADRTERNAASVSPLLATNTQRKNKSVRFESAPDLASYGSSSDHWDMKKSRSPNNQSAYKQSPNPTPLKLFDEMQTPGTVYPASLDELRNGKAQVRSQFVYPTYNPGENVFRYKILEEKDFNSKEDLSELRDSVEQAQIGTPTPERVSKKISNGNEADVKSNLSSRLSPVSIIVEHSPISLKWWDGNGIPNTTTKYKEDQKVKWHATPFEERLDKALSEENFISRRKFVCGKPVAFDEIEESDTASSQL</sequence>
<evidence type="ECO:0000256" key="1">
    <source>
        <dbReference type="SAM" id="MobiDB-lite"/>
    </source>
</evidence>
<dbReference type="PANTHER" id="PTHR33318">
    <property type="entry name" value="ASPARTYL/GLUTAMYL-TRNA(ASN/GLN) AMIDOTRANSFERASE SUBUNIT"/>
    <property type="match status" value="1"/>
</dbReference>
<feature type="region of interest" description="Disordered" evidence="1">
    <location>
        <begin position="164"/>
        <end position="183"/>
    </location>
</feature>
<accession>A0A371FY18</accession>
<feature type="compositionally biased region" description="Polar residues" evidence="1">
    <location>
        <begin position="164"/>
        <end position="176"/>
    </location>
</feature>
<organism evidence="3 4">
    <name type="scientific">Mucuna pruriens</name>
    <name type="common">Velvet bean</name>
    <name type="synonym">Dolichos pruriens</name>
    <dbReference type="NCBI Taxonomy" id="157652"/>
    <lineage>
        <taxon>Eukaryota</taxon>
        <taxon>Viridiplantae</taxon>
        <taxon>Streptophyta</taxon>
        <taxon>Embryophyta</taxon>
        <taxon>Tracheophyta</taxon>
        <taxon>Spermatophyta</taxon>
        <taxon>Magnoliopsida</taxon>
        <taxon>eudicotyledons</taxon>
        <taxon>Gunneridae</taxon>
        <taxon>Pentapetalae</taxon>
        <taxon>rosids</taxon>
        <taxon>fabids</taxon>
        <taxon>Fabales</taxon>
        <taxon>Fabaceae</taxon>
        <taxon>Papilionoideae</taxon>
        <taxon>50 kb inversion clade</taxon>
        <taxon>NPAAA clade</taxon>
        <taxon>indigoferoid/millettioid clade</taxon>
        <taxon>Phaseoleae</taxon>
        <taxon>Mucuna</taxon>
    </lineage>
</organism>
<keyword evidence="2" id="KW-0732">Signal</keyword>
<dbReference type="AlphaFoldDB" id="A0A371FY18"/>
<dbReference type="STRING" id="157652.A0A371FY18"/>
<proteinExistence type="predicted"/>
<protein>
    <submittedName>
        <fullName evidence="3">Protein JASON</fullName>
    </submittedName>
</protein>
<dbReference type="Proteomes" id="UP000257109">
    <property type="component" value="Unassembled WGS sequence"/>
</dbReference>
<keyword evidence="4" id="KW-1185">Reference proteome</keyword>
<dbReference type="PANTHER" id="PTHR33318:SF17">
    <property type="entry name" value="PROTEIN JASON"/>
    <property type="match status" value="1"/>
</dbReference>
<feature type="compositionally biased region" description="Polar residues" evidence="1">
    <location>
        <begin position="203"/>
        <end position="216"/>
    </location>
</feature>
<feature type="signal peptide" evidence="2">
    <location>
        <begin position="1"/>
        <end position="20"/>
    </location>
</feature>
<evidence type="ECO:0000313" key="4">
    <source>
        <dbReference type="Proteomes" id="UP000257109"/>
    </source>
</evidence>
<dbReference type="GO" id="GO:0007142">
    <property type="term" value="P:male meiosis II"/>
    <property type="evidence" value="ECO:0007669"/>
    <property type="project" value="InterPro"/>
</dbReference>
<reference evidence="3" key="1">
    <citation type="submission" date="2018-05" db="EMBL/GenBank/DDBJ databases">
        <title>Draft genome of Mucuna pruriens seed.</title>
        <authorList>
            <person name="Nnadi N.E."/>
            <person name="Vos R."/>
            <person name="Hasami M.H."/>
            <person name="Devisetty U.K."/>
            <person name="Aguiy J.C."/>
        </authorList>
    </citation>
    <scope>NUCLEOTIDE SEQUENCE [LARGE SCALE GENOMIC DNA]</scope>
    <source>
        <strain evidence="3">JCA_2017</strain>
    </source>
</reference>
<feature type="chain" id="PRO_5016629856" evidence="2">
    <location>
        <begin position="21"/>
        <end position="444"/>
    </location>
</feature>
<dbReference type="EMBL" id="QJKJ01007417">
    <property type="protein sequence ID" value="RDX83234.1"/>
    <property type="molecule type" value="Genomic_DNA"/>
</dbReference>
<dbReference type="OrthoDB" id="1932581at2759"/>